<accession>A0A167ZQV5</accession>
<evidence type="ECO:0008006" key="4">
    <source>
        <dbReference type="Google" id="ProtNLM"/>
    </source>
</evidence>
<evidence type="ECO:0000313" key="3">
    <source>
        <dbReference type="Proteomes" id="UP000076874"/>
    </source>
</evidence>
<dbReference type="Proteomes" id="UP000076874">
    <property type="component" value="Unassembled WGS sequence"/>
</dbReference>
<evidence type="ECO:0000313" key="2">
    <source>
        <dbReference type="EMBL" id="OAA67807.1"/>
    </source>
</evidence>
<sequence>MGLIRTTIFTGLLGTSSVAAYLAARNPVVSPLSSSDSIWTSSLYKKYNPSKNPAIQDVCIKRLPLRKIRPELLQKDGDLALEFCRGVWSGWGYAVQRKYLDFKYRDSETANQLWDTKQLATSAYDKGTIITDHFEVVEKTPTSITVRCGDTPRHQGLRASDGLFVISATVDKGREEVELQLKSVFFSSQGKISGSKGSMPPWMEELHQWYARIWSETAAWRLLK</sequence>
<keyword evidence="1" id="KW-0732">Signal</keyword>
<reference evidence="2 3" key="1">
    <citation type="journal article" date="2016" name="Genome Biol. Evol.">
        <title>Divergent and convergent evolution of fungal pathogenicity.</title>
        <authorList>
            <person name="Shang Y."/>
            <person name="Xiao G."/>
            <person name="Zheng P."/>
            <person name="Cen K."/>
            <person name="Zhan S."/>
            <person name="Wang C."/>
        </authorList>
    </citation>
    <scope>NUCLEOTIDE SEQUENCE [LARGE SCALE GENOMIC DNA]</scope>
    <source>
        <strain evidence="2 3">RCEF 264</strain>
    </source>
</reference>
<dbReference type="STRING" id="1081102.A0A167ZQV5"/>
<organism evidence="2 3">
    <name type="scientific">Niveomyces insectorum RCEF 264</name>
    <dbReference type="NCBI Taxonomy" id="1081102"/>
    <lineage>
        <taxon>Eukaryota</taxon>
        <taxon>Fungi</taxon>
        <taxon>Dikarya</taxon>
        <taxon>Ascomycota</taxon>
        <taxon>Pezizomycotina</taxon>
        <taxon>Sordariomycetes</taxon>
        <taxon>Hypocreomycetidae</taxon>
        <taxon>Hypocreales</taxon>
        <taxon>Cordycipitaceae</taxon>
        <taxon>Niveomyces</taxon>
    </lineage>
</organism>
<dbReference type="OrthoDB" id="4436466at2759"/>
<name>A0A167ZQV5_9HYPO</name>
<feature type="chain" id="PRO_5007895075" description="FAD linked oxidase" evidence="1">
    <location>
        <begin position="21"/>
        <end position="224"/>
    </location>
</feature>
<protein>
    <recommendedName>
        <fullName evidence="4">FAD linked oxidase</fullName>
    </recommendedName>
</protein>
<dbReference type="AlphaFoldDB" id="A0A167ZQV5"/>
<evidence type="ECO:0000256" key="1">
    <source>
        <dbReference type="SAM" id="SignalP"/>
    </source>
</evidence>
<gene>
    <name evidence="2" type="ORF">SPI_00002</name>
</gene>
<keyword evidence="3" id="KW-1185">Reference proteome</keyword>
<proteinExistence type="predicted"/>
<feature type="signal peptide" evidence="1">
    <location>
        <begin position="1"/>
        <end position="20"/>
    </location>
</feature>
<dbReference type="EMBL" id="AZHD01000001">
    <property type="protein sequence ID" value="OAA67807.1"/>
    <property type="molecule type" value="Genomic_DNA"/>
</dbReference>
<comment type="caution">
    <text evidence="2">The sequence shown here is derived from an EMBL/GenBank/DDBJ whole genome shotgun (WGS) entry which is preliminary data.</text>
</comment>